<gene>
    <name evidence="2" type="ORF">EVAR_66457_1</name>
</gene>
<name>A0A4C1ZYK5_EUMVA</name>
<dbReference type="AlphaFoldDB" id="A0A4C1ZYK5"/>
<sequence length="93" mass="10079">MQPTADPQICLSNTRVSAYSRDTRAGERSESDGHRSPCTLANSEELPMRCQPLGNRISNKRGSTEGGGLLQHCDNASAHVAVKIRDFLDGKPI</sequence>
<keyword evidence="3" id="KW-1185">Reference proteome</keyword>
<feature type="compositionally biased region" description="Basic and acidic residues" evidence="1">
    <location>
        <begin position="21"/>
        <end position="35"/>
    </location>
</feature>
<evidence type="ECO:0000256" key="1">
    <source>
        <dbReference type="SAM" id="MobiDB-lite"/>
    </source>
</evidence>
<reference evidence="2 3" key="1">
    <citation type="journal article" date="2019" name="Commun. Biol.">
        <title>The bagworm genome reveals a unique fibroin gene that provides high tensile strength.</title>
        <authorList>
            <person name="Kono N."/>
            <person name="Nakamura H."/>
            <person name="Ohtoshi R."/>
            <person name="Tomita M."/>
            <person name="Numata K."/>
            <person name="Arakawa K."/>
        </authorList>
    </citation>
    <scope>NUCLEOTIDE SEQUENCE [LARGE SCALE GENOMIC DNA]</scope>
</reference>
<evidence type="ECO:0000313" key="2">
    <source>
        <dbReference type="EMBL" id="GBP91697.1"/>
    </source>
</evidence>
<feature type="compositionally biased region" description="Polar residues" evidence="1">
    <location>
        <begin position="1"/>
        <end position="17"/>
    </location>
</feature>
<dbReference type="EMBL" id="BGZK01002197">
    <property type="protein sequence ID" value="GBP91697.1"/>
    <property type="molecule type" value="Genomic_DNA"/>
</dbReference>
<proteinExistence type="predicted"/>
<dbReference type="Proteomes" id="UP000299102">
    <property type="component" value="Unassembled WGS sequence"/>
</dbReference>
<feature type="region of interest" description="Disordered" evidence="1">
    <location>
        <begin position="1"/>
        <end position="66"/>
    </location>
</feature>
<comment type="caution">
    <text evidence="2">The sequence shown here is derived from an EMBL/GenBank/DDBJ whole genome shotgun (WGS) entry which is preliminary data.</text>
</comment>
<protein>
    <submittedName>
        <fullName evidence="2">Uncharacterized protein</fullName>
    </submittedName>
</protein>
<evidence type="ECO:0000313" key="3">
    <source>
        <dbReference type="Proteomes" id="UP000299102"/>
    </source>
</evidence>
<accession>A0A4C1ZYK5</accession>
<organism evidence="2 3">
    <name type="scientific">Eumeta variegata</name>
    <name type="common">Bagworm moth</name>
    <name type="synonym">Eumeta japonica</name>
    <dbReference type="NCBI Taxonomy" id="151549"/>
    <lineage>
        <taxon>Eukaryota</taxon>
        <taxon>Metazoa</taxon>
        <taxon>Ecdysozoa</taxon>
        <taxon>Arthropoda</taxon>
        <taxon>Hexapoda</taxon>
        <taxon>Insecta</taxon>
        <taxon>Pterygota</taxon>
        <taxon>Neoptera</taxon>
        <taxon>Endopterygota</taxon>
        <taxon>Lepidoptera</taxon>
        <taxon>Glossata</taxon>
        <taxon>Ditrysia</taxon>
        <taxon>Tineoidea</taxon>
        <taxon>Psychidae</taxon>
        <taxon>Oiketicinae</taxon>
        <taxon>Eumeta</taxon>
    </lineage>
</organism>